<sequence>MGRIRALPAPVGRVDGSTDGRPGGGVRYRPRNCPRRSDGRNCRRYARRSARELRRRGDRGSYAVKGFPDGTAKELVRRLRDDLIELLSRRAGGHLHGRVDGISDRADRAAVTYRGAEEHGRQQIPTDGPERLPADSHRVSAARPAQGSPPLETETSSPVTGSRDDGPASDRAQHFVLRLTQADRDAFASLADKLSLHNMVGDAKLLATFEEIRGKKFSPEENRLIGLLDQMQAERGGKLIKMNLEFRWVSAEPDLGVPKLVEDARVHGGSEPNRPWTHIGGSVVQDFMARDRDPGVLFVYDGDKLRPPTEEERKDPNGKHMYMYAKKPVDGLELKDALLGMIRFDPPSG</sequence>
<evidence type="ECO:0000256" key="1">
    <source>
        <dbReference type="SAM" id="MobiDB-lite"/>
    </source>
</evidence>
<reference evidence="2 3" key="1">
    <citation type="submission" date="2024-06" db="EMBL/GenBank/DDBJ databases">
        <title>The Natural Products Discovery Center: Release of the First 8490 Sequenced Strains for Exploring Actinobacteria Biosynthetic Diversity.</title>
        <authorList>
            <person name="Kalkreuter E."/>
            <person name="Kautsar S.A."/>
            <person name="Yang D."/>
            <person name="Bader C.D."/>
            <person name="Teijaro C.N."/>
            <person name="Fluegel L."/>
            <person name="Davis C.M."/>
            <person name="Simpson J.R."/>
            <person name="Lauterbach L."/>
            <person name="Steele A.D."/>
            <person name="Gui C."/>
            <person name="Meng S."/>
            <person name="Li G."/>
            <person name="Viehrig K."/>
            <person name="Ye F."/>
            <person name="Su P."/>
            <person name="Kiefer A.F."/>
            <person name="Nichols A."/>
            <person name="Cepeda A.J."/>
            <person name="Yan W."/>
            <person name="Fan B."/>
            <person name="Jiang Y."/>
            <person name="Adhikari A."/>
            <person name="Zheng C.-J."/>
            <person name="Schuster L."/>
            <person name="Cowan T.M."/>
            <person name="Smanski M.J."/>
            <person name="Chevrette M.G."/>
            <person name="De Carvalho L.P.S."/>
            <person name="Shen B."/>
        </authorList>
    </citation>
    <scope>NUCLEOTIDE SEQUENCE [LARGE SCALE GENOMIC DNA]</scope>
    <source>
        <strain evidence="2 3">NPDC050671</strain>
    </source>
</reference>
<accession>A0ABV3F7L5</accession>
<feature type="region of interest" description="Disordered" evidence="1">
    <location>
        <begin position="1"/>
        <end position="40"/>
    </location>
</feature>
<comment type="caution">
    <text evidence="2">The sequence shown here is derived from an EMBL/GenBank/DDBJ whole genome shotgun (WGS) entry which is preliminary data.</text>
</comment>
<dbReference type="EMBL" id="JBFAIH010000006">
    <property type="protein sequence ID" value="MEV0363637.1"/>
    <property type="molecule type" value="Genomic_DNA"/>
</dbReference>
<dbReference type="Proteomes" id="UP001551658">
    <property type="component" value="Unassembled WGS sequence"/>
</dbReference>
<evidence type="ECO:0000313" key="3">
    <source>
        <dbReference type="Proteomes" id="UP001551658"/>
    </source>
</evidence>
<feature type="region of interest" description="Disordered" evidence="1">
    <location>
        <begin position="114"/>
        <end position="169"/>
    </location>
</feature>
<gene>
    <name evidence="2" type="ORF">AB0H72_13120</name>
</gene>
<evidence type="ECO:0000313" key="2">
    <source>
        <dbReference type="EMBL" id="MEV0363637.1"/>
    </source>
</evidence>
<protein>
    <submittedName>
        <fullName evidence="2">Uncharacterized protein</fullName>
    </submittedName>
</protein>
<keyword evidence="3" id="KW-1185">Reference proteome</keyword>
<name>A0ABV3F7L5_9NOCA</name>
<dbReference type="RefSeq" id="WP_357977999.1">
    <property type="nucleotide sequence ID" value="NZ_JBFAIH010000006.1"/>
</dbReference>
<feature type="compositionally biased region" description="Basic and acidic residues" evidence="1">
    <location>
        <begin position="128"/>
        <end position="138"/>
    </location>
</feature>
<organism evidence="2 3">
    <name type="scientific">Nocardia fusca</name>
    <dbReference type="NCBI Taxonomy" id="941183"/>
    <lineage>
        <taxon>Bacteria</taxon>
        <taxon>Bacillati</taxon>
        <taxon>Actinomycetota</taxon>
        <taxon>Actinomycetes</taxon>
        <taxon>Mycobacteriales</taxon>
        <taxon>Nocardiaceae</taxon>
        <taxon>Nocardia</taxon>
    </lineage>
</organism>
<proteinExistence type="predicted"/>